<dbReference type="SUPFAM" id="SSF54786">
    <property type="entry name" value="YcfA/nrd intein domain"/>
    <property type="match status" value="1"/>
</dbReference>
<evidence type="ECO:0000256" key="1">
    <source>
        <dbReference type="ARBA" id="ARBA00006620"/>
    </source>
</evidence>
<keyword evidence="5" id="KW-0378">Hydrolase</keyword>
<comment type="similarity">
    <text evidence="1">Belongs to the HicA mRNA interferase family.</text>
</comment>
<reference evidence="8" key="1">
    <citation type="submission" date="2024-05" db="EMBL/GenBank/DDBJ databases">
        <authorList>
            <person name="Kim S."/>
            <person name="Heo J."/>
            <person name="Choi H."/>
            <person name="Choi Y."/>
            <person name="Kwon S.-W."/>
            <person name="Kim Y."/>
        </authorList>
    </citation>
    <scope>NUCLEOTIDE SEQUENCE</scope>
    <source>
        <strain evidence="8">KACC 23698</strain>
    </source>
</reference>
<evidence type="ECO:0000313" key="8">
    <source>
        <dbReference type="EMBL" id="XBO37784.1"/>
    </source>
</evidence>
<dbReference type="GO" id="GO:0016787">
    <property type="term" value="F:hydrolase activity"/>
    <property type="evidence" value="ECO:0007669"/>
    <property type="project" value="UniProtKB-KW"/>
</dbReference>
<name>A0AAU7JCJ1_9HYPH</name>
<keyword evidence="3" id="KW-0540">Nuclease</keyword>
<keyword evidence="4" id="KW-0255">Endonuclease</keyword>
<evidence type="ECO:0000256" key="2">
    <source>
        <dbReference type="ARBA" id="ARBA00022649"/>
    </source>
</evidence>
<dbReference type="GO" id="GO:0003729">
    <property type="term" value="F:mRNA binding"/>
    <property type="evidence" value="ECO:0007669"/>
    <property type="project" value="InterPro"/>
</dbReference>
<dbReference type="InterPro" id="IPR012933">
    <property type="entry name" value="HicA_mRNA_interferase"/>
</dbReference>
<protein>
    <submittedName>
        <fullName evidence="8">Type II toxin-antitoxin system HicA family toxin</fullName>
    </submittedName>
</protein>
<evidence type="ECO:0000256" key="7">
    <source>
        <dbReference type="ARBA" id="ARBA00023016"/>
    </source>
</evidence>
<dbReference type="GO" id="GO:0004519">
    <property type="term" value="F:endonuclease activity"/>
    <property type="evidence" value="ECO:0007669"/>
    <property type="project" value="UniProtKB-KW"/>
</dbReference>
<dbReference type="Pfam" id="PF07927">
    <property type="entry name" value="HicA_toxin"/>
    <property type="match status" value="1"/>
</dbReference>
<keyword evidence="2" id="KW-1277">Toxin-antitoxin system</keyword>
<evidence type="ECO:0000256" key="3">
    <source>
        <dbReference type="ARBA" id="ARBA00022722"/>
    </source>
</evidence>
<keyword evidence="6" id="KW-0694">RNA-binding</keyword>
<dbReference type="AlphaFoldDB" id="A0AAU7JCJ1"/>
<gene>
    <name evidence="8" type="ORF">ABEG18_18960</name>
</gene>
<dbReference type="InterPro" id="IPR038570">
    <property type="entry name" value="HicA_sf"/>
</dbReference>
<proteinExistence type="inferred from homology"/>
<dbReference type="RefSeq" id="WP_406854611.1">
    <property type="nucleotide sequence ID" value="NZ_CP157484.1"/>
</dbReference>
<organism evidence="8">
    <name type="scientific">Alsobacter sp. KACC 23698</name>
    <dbReference type="NCBI Taxonomy" id="3149229"/>
    <lineage>
        <taxon>Bacteria</taxon>
        <taxon>Pseudomonadati</taxon>
        <taxon>Pseudomonadota</taxon>
        <taxon>Alphaproteobacteria</taxon>
        <taxon>Hyphomicrobiales</taxon>
        <taxon>Alsobacteraceae</taxon>
        <taxon>Alsobacter</taxon>
    </lineage>
</organism>
<evidence type="ECO:0000256" key="5">
    <source>
        <dbReference type="ARBA" id="ARBA00022801"/>
    </source>
</evidence>
<dbReference type="Gene3D" id="3.30.920.30">
    <property type="entry name" value="Hypothetical protein"/>
    <property type="match status" value="1"/>
</dbReference>
<sequence>MPKVEQNTREVIARLEREGWRSIGGARHEKFSHSAFPGMRIMVPRHRSLSVGVALDIAKKAGWL</sequence>
<accession>A0AAU7JCJ1</accession>
<dbReference type="EMBL" id="CP157484">
    <property type="protein sequence ID" value="XBO37784.1"/>
    <property type="molecule type" value="Genomic_DNA"/>
</dbReference>
<keyword evidence="7" id="KW-0346">Stress response</keyword>
<evidence type="ECO:0000256" key="6">
    <source>
        <dbReference type="ARBA" id="ARBA00022884"/>
    </source>
</evidence>
<evidence type="ECO:0000256" key="4">
    <source>
        <dbReference type="ARBA" id="ARBA00022759"/>
    </source>
</evidence>